<dbReference type="AlphaFoldDB" id="A0A654M108"/>
<dbReference type="KEGG" id="taa:NMY3_02968"/>
<organism evidence="1 2">
    <name type="scientific">Candidatus Nitrosocosmicus oleophilus</name>
    <dbReference type="NCBI Taxonomy" id="1353260"/>
    <lineage>
        <taxon>Archaea</taxon>
        <taxon>Nitrososphaerota</taxon>
        <taxon>Nitrososphaeria</taxon>
        <taxon>Nitrososphaerales</taxon>
        <taxon>Nitrososphaeraceae</taxon>
        <taxon>Candidatus Nitrosocosmicus</taxon>
    </lineage>
</organism>
<sequence>MTATTQQVNDKPILFLGVFCLFHLLDYAKRNLNLNAYTIQAYNPFNPNCDLQVIKFE</sequence>
<reference evidence="2" key="1">
    <citation type="submission" date="2015-10" db="EMBL/GenBank/DDBJ databases">
        <title>Niche specialization of a soil ammonia-oxidizing archaeon, Candidatus Nitrosocosmicus oleophilus.</title>
        <authorList>
            <person name="Jung M.-Y."/>
            <person name="Rhee S.-K."/>
        </authorList>
    </citation>
    <scope>NUCLEOTIDE SEQUENCE [LARGE SCALE GENOMIC DNA]</scope>
    <source>
        <strain evidence="2">MY3</strain>
    </source>
</reference>
<protein>
    <submittedName>
        <fullName evidence="1">Uncharacterized protein</fullName>
    </submittedName>
</protein>
<accession>A0A654M108</accession>
<gene>
    <name evidence="1" type="ORF">NMY3_02968</name>
</gene>
<dbReference type="EMBL" id="CP012850">
    <property type="protein sequence ID" value="ALI37155.1"/>
    <property type="molecule type" value="Genomic_DNA"/>
</dbReference>
<name>A0A654M108_9ARCH</name>
<dbReference type="Proteomes" id="UP000058925">
    <property type="component" value="Chromosome"/>
</dbReference>
<evidence type="ECO:0000313" key="1">
    <source>
        <dbReference type="EMBL" id="ALI37155.1"/>
    </source>
</evidence>
<evidence type="ECO:0000313" key="2">
    <source>
        <dbReference type="Proteomes" id="UP000058925"/>
    </source>
</evidence>
<keyword evidence="2" id="KW-1185">Reference proteome</keyword>
<proteinExistence type="predicted"/>